<dbReference type="FunFam" id="2.60.120.10:FF:000033">
    <property type="entry name" value="Centromere protein C 1"/>
    <property type="match status" value="1"/>
</dbReference>
<evidence type="ECO:0000313" key="10">
    <source>
        <dbReference type="Proteomes" id="UP000217199"/>
    </source>
</evidence>
<dbReference type="InParanoid" id="A0A286UW90"/>
<proteinExistence type="inferred from homology"/>
<dbReference type="Proteomes" id="UP000217199">
    <property type="component" value="Unassembled WGS sequence"/>
</dbReference>
<evidence type="ECO:0000313" key="9">
    <source>
        <dbReference type="EMBL" id="PAV23873.1"/>
    </source>
</evidence>
<comment type="similarity">
    <text evidence="2">Belongs to the CENP-C/MIF2 family.</text>
</comment>
<dbReference type="GO" id="GO:0000776">
    <property type="term" value="C:kinetochore"/>
    <property type="evidence" value="ECO:0007669"/>
    <property type="project" value="InterPro"/>
</dbReference>
<dbReference type="InterPro" id="IPR014710">
    <property type="entry name" value="RmlC-like_jellyroll"/>
</dbReference>
<dbReference type="GO" id="GO:0051382">
    <property type="term" value="P:kinetochore assembly"/>
    <property type="evidence" value="ECO:0007669"/>
    <property type="project" value="InterPro"/>
</dbReference>
<dbReference type="GO" id="GO:0019237">
    <property type="term" value="F:centromeric DNA binding"/>
    <property type="evidence" value="ECO:0007669"/>
    <property type="project" value="InterPro"/>
</dbReference>
<keyword evidence="3" id="KW-0238">DNA-binding</keyword>
<dbReference type="AlphaFoldDB" id="A0A286UW90"/>
<dbReference type="GO" id="GO:0051455">
    <property type="term" value="P:spindle attachment to meiosis I kinetochore"/>
    <property type="evidence" value="ECO:0007669"/>
    <property type="project" value="TreeGrafter"/>
</dbReference>
<dbReference type="InterPro" id="IPR011051">
    <property type="entry name" value="RmlC_Cupin_sf"/>
</dbReference>
<evidence type="ECO:0000259" key="8">
    <source>
        <dbReference type="Pfam" id="PF11699"/>
    </source>
</evidence>
<reference evidence="9 10" key="1">
    <citation type="journal article" date="2017" name="Mol. Ecol.">
        <title>Comparative and population genomic landscape of Phellinus noxius: A hypervariable fungus causing root rot in trees.</title>
        <authorList>
            <person name="Chung C.L."/>
            <person name="Lee T.J."/>
            <person name="Akiba M."/>
            <person name="Lee H.H."/>
            <person name="Kuo T.H."/>
            <person name="Liu D."/>
            <person name="Ke H.M."/>
            <person name="Yokoi T."/>
            <person name="Roa M.B."/>
            <person name="Lu M.J."/>
            <person name="Chang Y.Y."/>
            <person name="Ann P.J."/>
            <person name="Tsai J.N."/>
            <person name="Chen C.Y."/>
            <person name="Tzean S.S."/>
            <person name="Ota Y."/>
            <person name="Hattori T."/>
            <person name="Sahashi N."/>
            <person name="Liou R.F."/>
            <person name="Kikuchi T."/>
            <person name="Tsai I.J."/>
        </authorList>
    </citation>
    <scope>NUCLEOTIDE SEQUENCE [LARGE SCALE GENOMIC DNA]</scope>
    <source>
        <strain evidence="9 10">FFPRI411160</strain>
    </source>
</reference>
<dbReference type="InterPro" id="IPR025974">
    <property type="entry name" value="Mif2/CENP-C_cupin"/>
</dbReference>
<dbReference type="EMBL" id="NBII01000001">
    <property type="protein sequence ID" value="PAV23873.1"/>
    <property type="molecule type" value="Genomic_DNA"/>
</dbReference>
<organism evidence="9 10">
    <name type="scientific">Pyrrhoderma noxium</name>
    <dbReference type="NCBI Taxonomy" id="2282107"/>
    <lineage>
        <taxon>Eukaryota</taxon>
        <taxon>Fungi</taxon>
        <taxon>Dikarya</taxon>
        <taxon>Basidiomycota</taxon>
        <taxon>Agaricomycotina</taxon>
        <taxon>Agaricomycetes</taxon>
        <taxon>Hymenochaetales</taxon>
        <taxon>Hymenochaetaceae</taxon>
        <taxon>Pyrrhoderma</taxon>
    </lineage>
</organism>
<comment type="subcellular location">
    <subcellularLocation>
        <location evidence="1">Nucleus</location>
    </subcellularLocation>
</comment>
<evidence type="ECO:0000256" key="1">
    <source>
        <dbReference type="ARBA" id="ARBA00004123"/>
    </source>
</evidence>
<comment type="caution">
    <text evidence="9">The sequence shown here is derived from an EMBL/GenBank/DDBJ whole genome shotgun (WGS) entry which is preliminary data.</text>
</comment>
<feature type="compositionally biased region" description="Acidic residues" evidence="7">
    <location>
        <begin position="180"/>
        <end position="203"/>
    </location>
</feature>
<dbReference type="InterPro" id="IPR028386">
    <property type="entry name" value="CENP-C/Mif2/cnp3"/>
</dbReference>
<sequence length="623" mass="69819">MSRQRKSSIDVTRKPLKAHRPFRGDDYTHGKKTGLNVREVDRRSDGFESFGEVLGQADGFTPPDFRKTLRGRRTPSPEEGEEEYDEYGTMSMELEEAIELHRRSPVSYLSAAPRPSVPSSVNRTSSTIRPGDRSYIDYDQIPSPRASTSRIYSNGSFLNTSTPRRQSTLSHSIVPSSLDGENDREIDESDNEPFDDYPADNMDDGGGFDYDQPPGTGSSSPTAAKVSFTEMDQDDEGLTAIENPPISSPPRNRKRDKGKQKEITPVEEDIVMEDDIAQGLAEVENTVQLEDEPNEESYQIQKRGREEDAPPPKEKKKSVKRKKVHIEAPLSETHNIVDGVRRGTRTRYKPLEWWRCEKVVYGRRDSGTSMVPVIKDIIRLPKDEAETLASKKKRASSRARSRSRAVEGPEEQDVIVFNPEEGWDDATEAAGVVMDYFSKDEVSRRLACTAKMVNPRPTVSNDFLYHKIFAESDFMAGGQVILPVGGKKPSKSSNDNSYMFYIIEGAINLRVHRTSLVLASGAMFLVPRGNNYYMENISQRPTKMFFAQARRVLREEEVPPEIRPATNGNGGGNESIIRRSRSLENSAMKKEPPSKKGSAPRSTSVAVDKKASKKVAIDRAKSR</sequence>
<dbReference type="SUPFAM" id="SSF51182">
    <property type="entry name" value="RmlC-like cupins"/>
    <property type="match status" value="1"/>
</dbReference>
<dbReference type="Gene3D" id="2.60.120.10">
    <property type="entry name" value="Jelly Rolls"/>
    <property type="match status" value="1"/>
</dbReference>
<dbReference type="Pfam" id="PF11699">
    <property type="entry name" value="CENP-C_C"/>
    <property type="match status" value="1"/>
</dbReference>
<feature type="compositionally biased region" description="Low complexity" evidence="7">
    <location>
        <begin position="110"/>
        <end position="127"/>
    </location>
</feature>
<evidence type="ECO:0000256" key="2">
    <source>
        <dbReference type="ARBA" id="ARBA00010291"/>
    </source>
</evidence>
<feature type="region of interest" description="Disordered" evidence="7">
    <location>
        <begin position="386"/>
        <end position="408"/>
    </location>
</feature>
<feature type="region of interest" description="Disordered" evidence="7">
    <location>
        <begin position="1"/>
        <end position="36"/>
    </location>
</feature>
<evidence type="ECO:0000256" key="6">
    <source>
        <dbReference type="ARBA" id="ARBA00075033"/>
    </source>
</evidence>
<accession>A0A286UW90</accession>
<feature type="region of interest" description="Disordered" evidence="7">
    <location>
        <begin position="49"/>
        <end position="87"/>
    </location>
</feature>
<feature type="compositionally biased region" description="Basic and acidic residues" evidence="7">
    <location>
        <begin position="607"/>
        <end position="623"/>
    </location>
</feature>
<dbReference type="PANTHER" id="PTHR16684">
    <property type="entry name" value="CENTROMERE PROTEIN C"/>
    <property type="match status" value="1"/>
</dbReference>
<evidence type="ECO:0000256" key="4">
    <source>
        <dbReference type="ARBA" id="ARBA00023242"/>
    </source>
</evidence>
<dbReference type="GO" id="GO:0005634">
    <property type="term" value="C:nucleus"/>
    <property type="evidence" value="ECO:0007669"/>
    <property type="project" value="UniProtKB-SubCell"/>
</dbReference>
<dbReference type="CDD" id="cd06993">
    <property type="entry name" value="cupin_CENP-C_C"/>
    <property type="match status" value="1"/>
</dbReference>
<keyword evidence="10" id="KW-1185">Reference proteome</keyword>
<feature type="compositionally biased region" description="Polar residues" evidence="7">
    <location>
        <begin position="145"/>
        <end position="175"/>
    </location>
</feature>
<dbReference type="OrthoDB" id="1939643at2759"/>
<comment type="function">
    <text evidence="5">Component of the kinetochore, a multiprotein complex that assembles on centromeric DNA and attaches chromosomes to spindle microtubules, mediating chromosome segregation and sister chromatid segregation during meiosis and mitosis. Component of the inner kinetochore constitutive centromere-associated network (CCAN), which serves as a structural platform for outer kinetochore assembly.</text>
</comment>
<name>A0A286UW90_9AGAM</name>
<feature type="region of interest" description="Disordered" evidence="7">
    <location>
        <begin position="109"/>
        <end position="269"/>
    </location>
</feature>
<dbReference type="GO" id="GO:0051315">
    <property type="term" value="P:attachment of mitotic spindle microtubules to kinetochore"/>
    <property type="evidence" value="ECO:0007669"/>
    <property type="project" value="TreeGrafter"/>
</dbReference>
<gene>
    <name evidence="9" type="ORF">PNOK_0094100</name>
</gene>
<evidence type="ECO:0000256" key="5">
    <source>
        <dbReference type="ARBA" id="ARBA00057947"/>
    </source>
</evidence>
<feature type="domain" description="Mif2/CENP-C cupin" evidence="8">
    <location>
        <begin position="463"/>
        <end position="548"/>
    </location>
</feature>
<feature type="compositionally biased region" description="Basic and acidic residues" evidence="7">
    <location>
        <begin position="303"/>
        <end position="313"/>
    </location>
</feature>
<protein>
    <recommendedName>
        <fullName evidence="6">CENP-C homolog</fullName>
    </recommendedName>
</protein>
<feature type="region of interest" description="Disordered" evidence="7">
    <location>
        <begin position="557"/>
        <end position="623"/>
    </location>
</feature>
<dbReference type="PANTHER" id="PTHR16684:SF11">
    <property type="entry name" value="CENTROMERE PROTEIN C"/>
    <property type="match status" value="1"/>
</dbReference>
<feature type="compositionally biased region" description="Basic residues" evidence="7">
    <location>
        <begin position="390"/>
        <end position="403"/>
    </location>
</feature>
<evidence type="ECO:0000256" key="7">
    <source>
        <dbReference type="SAM" id="MobiDB-lite"/>
    </source>
</evidence>
<keyword evidence="4" id="KW-0539">Nucleus</keyword>
<evidence type="ECO:0000256" key="3">
    <source>
        <dbReference type="ARBA" id="ARBA00023125"/>
    </source>
</evidence>
<dbReference type="STRING" id="2282107.A0A286UW90"/>
<feature type="region of interest" description="Disordered" evidence="7">
    <location>
        <begin position="283"/>
        <end position="321"/>
    </location>
</feature>